<feature type="domain" description="STAS" evidence="1">
    <location>
        <begin position="15"/>
        <end position="108"/>
    </location>
</feature>
<dbReference type="GO" id="GO:0043856">
    <property type="term" value="F:anti-sigma factor antagonist activity"/>
    <property type="evidence" value="ECO:0007669"/>
    <property type="project" value="TreeGrafter"/>
</dbReference>
<accession>A0A941ECR8</accession>
<proteinExistence type="predicted"/>
<gene>
    <name evidence="2" type="ORF">KDK95_16890</name>
</gene>
<dbReference type="Pfam" id="PF01740">
    <property type="entry name" value="STAS"/>
    <property type="match status" value="1"/>
</dbReference>
<comment type="caution">
    <text evidence="2">The sequence shown here is derived from an EMBL/GenBank/DDBJ whole genome shotgun (WGS) entry which is preliminary data.</text>
</comment>
<dbReference type="SUPFAM" id="SSF52091">
    <property type="entry name" value="SpoIIaa-like"/>
    <property type="match status" value="1"/>
</dbReference>
<evidence type="ECO:0000259" key="1">
    <source>
        <dbReference type="PROSITE" id="PS50801"/>
    </source>
</evidence>
<dbReference type="Gene3D" id="3.30.750.24">
    <property type="entry name" value="STAS domain"/>
    <property type="match status" value="1"/>
</dbReference>
<organism evidence="2 3">
    <name type="scientific">Actinospica acidithermotolerans</name>
    <dbReference type="NCBI Taxonomy" id="2828514"/>
    <lineage>
        <taxon>Bacteria</taxon>
        <taxon>Bacillati</taxon>
        <taxon>Actinomycetota</taxon>
        <taxon>Actinomycetes</taxon>
        <taxon>Catenulisporales</taxon>
        <taxon>Actinospicaceae</taxon>
        <taxon>Actinospica</taxon>
    </lineage>
</organism>
<evidence type="ECO:0000313" key="2">
    <source>
        <dbReference type="EMBL" id="MBR7827995.1"/>
    </source>
</evidence>
<keyword evidence="3" id="KW-1185">Reference proteome</keyword>
<dbReference type="PANTHER" id="PTHR33495">
    <property type="entry name" value="ANTI-SIGMA FACTOR ANTAGONIST TM_1081-RELATED-RELATED"/>
    <property type="match status" value="1"/>
</dbReference>
<dbReference type="RefSeq" id="WP_212519137.1">
    <property type="nucleotide sequence ID" value="NZ_JAGSOH010000047.1"/>
</dbReference>
<dbReference type="InterPro" id="IPR036513">
    <property type="entry name" value="STAS_dom_sf"/>
</dbReference>
<evidence type="ECO:0000313" key="3">
    <source>
        <dbReference type="Proteomes" id="UP000676325"/>
    </source>
</evidence>
<dbReference type="PROSITE" id="PS50801">
    <property type="entry name" value="STAS"/>
    <property type="match status" value="1"/>
</dbReference>
<protein>
    <submittedName>
        <fullName evidence="2">STAS domain-containing protein</fullName>
    </submittedName>
</protein>
<dbReference type="PANTHER" id="PTHR33495:SF2">
    <property type="entry name" value="ANTI-SIGMA FACTOR ANTAGONIST TM_1081-RELATED"/>
    <property type="match status" value="1"/>
</dbReference>
<dbReference type="CDD" id="cd07043">
    <property type="entry name" value="STAS_anti-anti-sigma_factors"/>
    <property type="match status" value="1"/>
</dbReference>
<dbReference type="EMBL" id="JAGSOH010000047">
    <property type="protein sequence ID" value="MBR7827995.1"/>
    <property type="molecule type" value="Genomic_DNA"/>
</dbReference>
<dbReference type="Proteomes" id="UP000676325">
    <property type="component" value="Unassembled WGS sequence"/>
</dbReference>
<dbReference type="InterPro" id="IPR002645">
    <property type="entry name" value="STAS_dom"/>
</dbReference>
<reference evidence="2" key="1">
    <citation type="submission" date="2021-04" db="EMBL/GenBank/DDBJ databases">
        <title>Genome based classification of Actinospica acidithermotolerans sp. nov., an actinobacterium isolated from an Indonesian hot spring.</title>
        <authorList>
            <person name="Kusuma A.B."/>
            <person name="Putra K.E."/>
            <person name="Nafisah S."/>
            <person name="Loh J."/>
            <person name="Nouioui I."/>
            <person name="Goodfellow M."/>
        </authorList>
    </citation>
    <scope>NUCLEOTIDE SEQUENCE</scope>
    <source>
        <strain evidence="2">MGRD01-02</strain>
    </source>
</reference>
<sequence length="125" mass="12570">MAERGSDAGAGMDGCEISSTVRDGGRALTIVGDVDLGAAEKLEAGISGAVEGMDPGSELLLDLAGVGFLDSAGLRALLNGADAVRAAEVRLAFVLSPAVERVLEMTRLGPDVFGIDAPDWPSASA</sequence>
<dbReference type="AlphaFoldDB" id="A0A941ECR8"/>
<name>A0A941ECR8_9ACTN</name>